<evidence type="ECO:0000313" key="2">
    <source>
        <dbReference type="Proteomes" id="UP000184212"/>
    </source>
</evidence>
<evidence type="ECO:0000313" key="1">
    <source>
        <dbReference type="EMBL" id="SHG93274.1"/>
    </source>
</evidence>
<dbReference type="PANTHER" id="PTHR41368:SF1">
    <property type="entry name" value="PROTEIN YGHO"/>
    <property type="match status" value="1"/>
</dbReference>
<dbReference type="Proteomes" id="UP000184212">
    <property type="component" value="Unassembled WGS sequence"/>
</dbReference>
<dbReference type="InterPro" id="IPR039968">
    <property type="entry name" value="BcerS-like"/>
</dbReference>
<dbReference type="STRING" id="947013.SAMN04488109_2526"/>
<organism evidence="1 2">
    <name type="scientific">Chryseolinea serpens</name>
    <dbReference type="NCBI Taxonomy" id="947013"/>
    <lineage>
        <taxon>Bacteria</taxon>
        <taxon>Pseudomonadati</taxon>
        <taxon>Bacteroidota</taxon>
        <taxon>Cytophagia</taxon>
        <taxon>Cytophagales</taxon>
        <taxon>Fulvivirgaceae</taxon>
        <taxon>Chryseolinea</taxon>
    </lineage>
</organism>
<dbReference type="OrthoDB" id="9806005at2"/>
<evidence type="ECO:0008006" key="3">
    <source>
        <dbReference type="Google" id="ProtNLM"/>
    </source>
</evidence>
<protein>
    <recommendedName>
        <fullName evidence="3">N-acetyltransferase domain-containing protein</fullName>
    </recommendedName>
</protein>
<gene>
    <name evidence="1" type="ORF">SAMN04488109_2526</name>
</gene>
<dbReference type="RefSeq" id="WP_073134151.1">
    <property type="nucleotide sequence ID" value="NZ_FQWQ01000001.1"/>
</dbReference>
<name>A0A1M5NUL9_9BACT</name>
<reference evidence="1 2" key="1">
    <citation type="submission" date="2016-11" db="EMBL/GenBank/DDBJ databases">
        <authorList>
            <person name="Jaros S."/>
            <person name="Januszkiewicz K."/>
            <person name="Wedrychowicz H."/>
        </authorList>
    </citation>
    <scope>NUCLEOTIDE SEQUENCE [LARGE SCALE GENOMIC DNA]</scope>
    <source>
        <strain evidence="1 2">DSM 24574</strain>
    </source>
</reference>
<sequence>MKIYEVSTPKQAREFLMLPVKLYKDEPHWIRPLDKDVEAVFDKEKNKTFRHGECARWILVNDKQETIGRVAAFVNQKTVKKGNDQPTGGMGFFECINNKDAAFMLFNQCKHWLQGKGMEAMDGPINFGSRDRWWGLLIEGFDREPNYQCNYNFPYYKDFFEEYGFKVYFYQLTFYRLINEPVIERLREKAAITAKDPDYDFHCLEKSELPKLAEYLHHVYNKAWANRSENPELSLQQARLLVAQMKPILDRRLLYFGFYKGEPVSFFLSLPEINQIFKYVNGKLNWIGKLKFLYHTLIKTNRKAFGILFGVVPEHQGKGLDGAMIMNSRAVLQDQYNRYDEYEMNWIGDFNPKMILVVEQVGGTVCKRHATYRKLFDETKPFKRAPILG</sequence>
<dbReference type="SUPFAM" id="SSF55729">
    <property type="entry name" value="Acyl-CoA N-acyltransferases (Nat)"/>
    <property type="match status" value="1"/>
</dbReference>
<dbReference type="InterPro" id="IPR016181">
    <property type="entry name" value="Acyl_CoA_acyltransferase"/>
</dbReference>
<dbReference type="EMBL" id="FQWQ01000001">
    <property type="protein sequence ID" value="SHG93274.1"/>
    <property type="molecule type" value="Genomic_DNA"/>
</dbReference>
<proteinExistence type="predicted"/>
<accession>A0A1M5NUL9</accession>
<keyword evidence="2" id="KW-1185">Reference proteome</keyword>
<dbReference type="AlphaFoldDB" id="A0A1M5NUL9"/>
<dbReference type="PANTHER" id="PTHR41368">
    <property type="entry name" value="PROTEIN YGHO"/>
    <property type="match status" value="1"/>
</dbReference>